<dbReference type="EMBL" id="JABFYL010000024">
    <property type="protein sequence ID" value="NVN50413.1"/>
    <property type="molecule type" value="Genomic_DNA"/>
</dbReference>
<dbReference type="PROSITE" id="PS00122">
    <property type="entry name" value="CARBOXYLESTERASE_B_1"/>
    <property type="match status" value="1"/>
</dbReference>
<dbReference type="InterPro" id="IPR029058">
    <property type="entry name" value="AB_hydrolase_fold"/>
</dbReference>
<proteinExistence type="inferred from homology"/>
<sequence>MRSPLGSDPVAPTSVLGRIGCLLVAVAMIAGCTQGVQDPPAVHSDPALVQTVAGTVRGVVAEDHRLFAGIPYAAPPVGPLRWQPPEPAPAWDGVRDATRFGPRCPQPLEGDIELGRQTDEDCLNLHVWTPASDSGSAALRPVMVWIHGGAFVTGTAAAYDARRLVARGDIVVVTINYRLGALGFLAHPALGPAGEVGNYGLADQQAALRWVRDNIEAFGGDPGRVTVAGESAGGMSVCDHLVAPDSQGLFGAALIQSGPCQAQLALPAAERISIDYARNAGCGDPAVAAECLRSLPVNELREPVRYYRIGDDALSGPVTGTTILPQDPMVAFADGGAARVPVAIGSNRDEFTLFMALEYLRGIELLPEDYPRALADAFGADAAAVADRYPLNRYDDSAPLAYSAAVTDADFACVDERIGDDLARHSPVYAYEFNDRRAPAPEPFRTLPFPVGASHSLELRYLFDIGGAPDLDPAQQALSDQMIDYWSAFVSTGTPNGDGLPDWPEVGDDPAAGQRLSLEPDATRVVDDFEQVHQCAFWENLR</sequence>
<evidence type="ECO:0000256" key="1">
    <source>
        <dbReference type="ARBA" id="ARBA00005964"/>
    </source>
</evidence>
<dbReference type="GO" id="GO:0016787">
    <property type="term" value="F:hydrolase activity"/>
    <property type="evidence" value="ECO:0007669"/>
    <property type="project" value="UniProtKB-KW"/>
</dbReference>
<evidence type="ECO:0000313" key="6">
    <source>
        <dbReference type="EMBL" id="NVN50413.1"/>
    </source>
</evidence>
<accession>A0A850PPH2</accession>
<comment type="similarity">
    <text evidence="2">Belongs to the 'GDXG' lipolytic enzyme family.</text>
</comment>
<dbReference type="Proteomes" id="UP000570517">
    <property type="component" value="Unassembled WGS sequence"/>
</dbReference>
<evidence type="ECO:0000259" key="5">
    <source>
        <dbReference type="Pfam" id="PF00135"/>
    </source>
</evidence>
<dbReference type="PROSITE" id="PS51257">
    <property type="entry name" value="PROKAR_LIPOPROTEIN"/>
    <property type="match status" value="1"/>
</dbReference>
<keyword evidence="3 4" id="KW-0378">Hydrolase</keyword>
<evidence type="ECO:0000256" key="3">
    <source>
        <dbReference type="ARBA" id="ARBA00022801"/>
    </source>
</evidence>
<gene>
    <name evidence="6" type="ORF">HLY00_5350</name>
</gene>
<dbReference type="InterPro" id="IPR002018">
    <property type="entry name" value="CarbesteraseB"/>
</dbReference>
<comment type="similarity">
    <text evidence="1 4">Belongs to the type-B carboxylesterase/lipase family.</text>
</comment>
<dbReference type="PROSITE" id="PS01173">
    <property type="entry name" value="LIPASE_GDXG_HIS"/>
    <property type="match status" value="1"/>
</dbReference>
<dbReference type="InterPro" id="IPR050309">
    <property type="entry name" value="Type-B_Carboxylest/Lipase"/>
</dbReference>
<feature type="domain" description="Carboxylesterase type B" evidence="5">
    <location>
        <begin position="47"/>
        <end position="538"/>
    </location>
</feature>
<dbReference type="EC" id="3.1.1.-" evidence="4"/>
<dbReference type="PANTHER" id="PTHR11559">
    <property type="entry name" value="CARBOXYLESTERASE"/>
    <property type="match status" value="1"/>
</dbReference>
<name>A0A850PPH2_9MYCO</name>
<dbReference type="InterPro" id="IPR019826">
    <property type="entry name" value="Carboxylesterase_B_AS"/>
</dbReference>
<organism evidence="6 7">
    <name type="scientific">Mycolicibacterium hippocampi</name>
    <dbReference type="NCBI Taxonomy" id="659824"/>
    <lineage>
        <taxon>Bacteria</taxon>
        <taxon>Bacillati</taxon>
        <taxon>Actinomycetota</taxon>
        <taxon>Actinomycetes</taxon>
        <taxon>Mycobacteriales</taxon>
        <taxon>Mycobacteriaceae</taxon>
        <taxon>Mycolicibacterium</taxon>
    </lineage>
</organism>
<protein>
    <recommendedName>
        <fullName evidence="4">Carboxylic ester hydrolase</fullName>
        <ecNumber evidence="4">3.1.1.-</ecNumber>
    </recommendedName>
</protein>
<reference evidence="6 7" key="1">
    <citation type="submission" date="2020-05" db="EMBL/GenBank/DDBJ databases">
        <title>Draft genome sequence of Mycobacterium hippocampi DL, isolated from European seabass, Dicentrarchus labrax, reared in fish farms.</title>
        <authorList>
            <person name="Stathopoulou P."/>
            <person name="Asimakis E."/>
            <person name="Tzokas K."/>
            <person name="Batargias C."/>
            <person name="Tsiamis G."/>
        </authorList>
    </citation>
    <scope>NUCLEOTIDE SEQUENCE [LARGE SCALE GENOMIC DNA]</scope>
    <source>
        <strain evidence="6 7">DL</strain>
    </source>
</reference>
<dbReference type="SUPFAM" id="SSF53474">
    <property type="entry name" value="alpha/beta-Hydrolases"/>
    <property type="match status" value="1"/>
</dbReference>
<keyword evidence="7" id="KW-1185">Reference proteome</keyword>
<evidence type="ECO:0000256" key="2">
    <source>
        <dbReference type="ARBA" id="ARBA00010515"/>
    </source>
</evidence>
<evidence type="ECO:0000313" key="7">
    <source>
        <dbReference type="Proteomes" id="UP000570517"/>
    </source>
</evidence>
<dbReference type="Gene3D" id="3.40.50.1820">
    <property type="entry name" value="alpha/beta hydrolase"/>
    <property type="match status" value="1"/>
</dbReference>
<evidence type="ECO:0000256" key="4">
    <source>
        <dbReference type="RuleBase" id="RU361235"/>
    </source>
</evidence>
<dbReference type="Pfam" id="PF00135">
    <property type="entry name" value="COesterase"/>
    <property type="match status" value="1"/>
</dbReference>
<comment type="caution">
    <text evidence="6">The sequence shown here is derived from an EMBL/GenBank/DDBJ whole genome shotgun (WGS) entry which is preliminary data.</text>
</comment>
<dbReference type="AlphaFoldDB" id="A0A850PPH2"/>
<dbReference type="InterPro" id="IPR002168">
    <property type="entry name" value="Lipase_GDXG_HIS_AS"/>
</dbReference>